<evidence type="ECO:0000313" key="3">
    <source>
        <dbReference type="Proteomes" id="UP000829354"/>
    </source>
</evidence>
<feature type="region of interest" description="Disordered" evidence="1">
    <location>
        <begin position="53"/>
        <end position="73"/>
    </location>
</feature>
<keyword evidence="3" id="KW-1185">Reference proteome</keyword>
<gene>
    <name evidence="2" type="ORF">L5515_001460</name>
</gene>
<proteinExistence type="predicted"/>
<evidence type="ECO:0000313" key="2">
    <source>
        <dbReference type="EMBL" id="UMM12929.1"/>
    </source>
</evidence>
<name>A0AAE9E301_CAEBR</name>
<organism evidence="2 3">
    <name type="scientific">Caenorhabditis briggsae</name>
    <dbReference type="NCBI Taxonomy" id="6238"/>
    <lineage>
        <taxon>Eukaryota</taxon>
        <taxon>Metazoa</taxon>
        <taxon>Ecdysozoa</taxon>
        <taxon>Nematoda</taxon>
        <taxon>Chromadorea</taxon>
        <taxon>Rhabditida</taxon>
        <taxon>Rhabditina</taxon>
        <taxon>Rhabditomorpha</taxon>
        <taxon>Rhabditoidea</taxon>
        <taxon>Rhabditidae</taxon>
        <taxon>Peloderinae</taxon>
        <taxon>Caenorhabditis</taxon>
    </lineage>
</organism>
<dbReference type="Proteomes" id="UP000829354">
    <property type="component" value="Chromosome I"/>
</dbReference>
<reference evidence="2 3" key="1">
    <citation type="submission" date="2022-04" db="EMBL/GenBank/DDBJ databases">
        <title>Chromosome-level reference genomes for two strains of Caenorhabditis briggsae: an improved platform for comparative genomics.</title>
        <authorList>
            <person name="Stevens L."/>
            <person name="Andersen E."/>
        </authorList>
    </citation>
    <scope>NUCLEOTIDE SEQUENCE [LARGE SCALE GENOMIC DNA]</scope>
    <source>
        <strain evidence="2">VX34</strain>
        <tissue evidence="2">Whole-organism</tissue>
    </source>
</reference>
<evidence type="ECO:0000256" key="1">
    <source>
        <dbReference type="SAM" id="MobiDB-lite"/>
    </source>
</evidence>
<dbReference type="AlphaFoldDB" id="A0AAE9E301"/>
<accession>A0AAE9E301</accession>
<protein>
    <submittedName>
        <fullName evidence="2">Uncharacterized protein</fullName>
    </submittedName>
</protein>
<sequence length="102" mass="11641">MDWKELKLNPNFQVNRNRKLTNALKDGRLIKTLINQPIPPIMPLTVSVTRTQPGVYPGMSSREASQGKKPRTWTREWTRLSCGDISSTRMRKGIVIFDPSTS</sequence>
<dbReference type="EMBL" id="CP092620">
    <property type="protein sequence ID" value="UMM12929.1"/>
    <property type="molecule type" value="Genomic_DNA"/>
</dbReference>